<keyword evidence="1" id="KW-0472">Membrane</keyword>
<gene>
    <name evidence="2" type="ORF">PB1_05722</name>
</gene>
<reference evidence="2 3" key="1">
    <citation type="journal article" date="2012" name="Appl. Environ. Microbiol.">
        <title>Genome Sequence of Thermotolerant Bacillus methanolicus: Features and Regulation Related to Methylotrophy and Production of L-Lysine and L-Glutamate from Methanol.</title>
        <authorList>
            <person name="Heggeset T.M."/>
            <person name="Krog A."/>
            <person name="Balzer S."/>
            <person name="Wentzel A."/>
            <person name="Ellingsen T.E."/>
            <person name="Brautaset T."/>
        </authorList>
    </citation>
    <scope>NUCLEOTIDE SEQUENCE [LARGE SCALE GENOMIC DNA]</scope>
    <source>
        <strain evidence="2 3">PB1</strain>
    </source>
</reference>
<dbReference type="STRING" id="997296.PB1_05722"/>
<feature type="transmembrane region" description="Helical" evidence="1">
    <location>
        <begin position="20"/>
        <end position="45"/>
    </location>
</feature>
<organism evidence="2 3">
    <name type="scientific">Bacillus methanolicus PB1</name>
    <dbReference type="NCBI Taxonomy" id="997296"/>
    <lineage>
        <taxon>Bacteria</taxon>
        <taxon>Bacillati</taxon>
        <taxon>Bacillota</taxon>
        <taxon>Bacilli</taxon>
        <taxon>Bacillales</taxon>
        <taxon>Bacillaceae</taxon>
        <taxon>Bacillus</taxon>
    </lineage>
</organism>
<protein>
    <recommendedName>
        <fullName evidence="4">TadE family protein</fullName>
    </recommendedName>
</protein>
<dbReference type="eggNOG" id="ENOG50338QD">
    <property type="taxonomic scope" value="Bacteria"/>
</dbReference>
<dbReference type="PATRIC" id="fig|997296.3.peg.1224"/>
<keyword evidence="1" id="KW-0812">Transmembrane</keyword>
<dbReference type="Proteomes" id="UP000010523">
    <property type="component" value="Unassembled WGS sequence"/>
</dbReference>
<sequence length="134" mass="14930">MTMFKNQKANNETGSVSIEFLGILPFYFMFFLLLWQVVASGYAVFTAKTAVNNAAKTYAATNKIDQAEKSAKETLGSSNVIKYKDLVPTDLGNGKFKLVLYTDHSLTFIPKQWKEKASLELEQEAIGKVLVPKP</sequence>
<keyword evidence="3" id="KW-1185">Reference proteome</keyword>
<name>I3E018_BACMT</name>
<keyword evidence="1" id="KW-1133">Transmembrane helix</keyword>
<evidence type="ECO:0000313" key="2">
    <source>
        <dbReference type="EMBL" id="EIJ79839.1"/>
    </source>
</evidence>
<dbReference type="AlphaFoldDB" id="I3E018"/>
<dbReference type="EMBL" id="AFEU01000002">
    <property type="protein sequence ID" value="EIJ79839.1"/>
    <property type="molecule type" value="Genomic_DNA"/>
</dbReference>
<proteinExistence type="predicted"/>
<evidence type="ECO:0000313" key="3">
    <source>
        <dbReference type="Proteomes" id="UP000010523"/>
    </source>
</evidence>
<comment type="caution">
    <text evidence="2">The sequence shown here is derived from an EMBL/GenBank/DDBJ whole genome shotgun (WGS) entry which is preliminary data.</text>
</comment>
<accession>I3E018</accession>
<evidence type="ECO:0008006" key="4">
    <source>
        <dbReference type="Google" id="ProtNLM"/>
    </source>
</evidence>
<evidence type="ECO:0000256" key="1">
    <source>
        <dbReference type="SAM" id="Phobius"/>
    </source>
</evidence>